<accession>A0ABD0LFU5</accession>
<name>A0ABD0LFU5_9CAEN</name>
<organism evidence="1 2">
    <name type="scientific">Batillaria attramentaria</name>
    <dbReference type="NCBI Taxonomy" id="370345"/>
    <lineage>
        <taxon>Eukaryota</taxon>
        <taxon>Metazoa</taxon>
        <taxon>Spiralia</taxon>
        <taxon>Lophotrochozoa</taxon>
        <taxon>Mollusca</taxon>
        <taxon>Gastropoda</taxon>
        <taxon>Caenogastropoda</taxon>
        <taxon>Sorbeoconcha</taxon>
        <taxon>Cerithioidea</taxon>
        <taxon>Batillariidae</taxon>
        <taxon>Batillaria</taxon>
    </lineage>
</organism>
<reference evidence="1 2" key="1">
    <citation type="journal article" date="2023" name="Sci. Data">
        <title>Genome assembly of the Korean intertidal mud-creeper Batillaria attramentaria.</title>
        <authorList>
            <person name="Patra A.K."/>
            <person name="Ho P.T."/>
            <person name="Jun S."/>
            <person name="Lee S.J."/>
            <person name="Kim Y."/>
            <person name="Won Y.J."/>
        </authorList>
    </citation>
    <scope>NUCLEOTIDE SEQUENCE [LARGE SCALE GENOMIC DNA]</scope>
    <source>
        <strain evidence="1">Wonlab-2016</strain>
    </source>
</reference>
<keyword evidence="2" id="KW-1185">Reference proteome</keyword>
<dbReference type="EMBL" id="JACVVK020000053">
    <property type="protein sequence ID" value="KAK7498118.1"/>
    <property type="molecule type" value="Genomic_DNA"/>
</dbReference>
<evidence type="ECO:0000313" key="1">
    <source>
        <dbReference type="EMBL" id="KAK7498118.1"/>
    </source>
</evidence>
<proteinExistence type="predicted"/>
<dbReference type="AlphaFoldDB" id="A0ABD0LFU5"/>
<evidence type="ECO:0000313" key="2">
    <source>
        <dbReference type="Proteomes" id="UP001519460"/>
    </source>
</evidence>
<protein>
    <submittedName>
        <fullName evidence="1">Uncharacterized protein</fullName>
    </submittedName>
</protein>
<sequence length="110" mass="12788">MIVALCLAVPGPAITTNHSQPPLILIRHVQHGKVELLDYSVLLCRANQEIHRLHDAMACWLQTHNGTQWHDSVSYIYRPTLRDWRTSFQPFLRAAKTTHECYQQRLSTRD</sequence>
<gene>
    <name evidence="1" type="ORF">BaRGS_00010706</name>
</gene>
<dbReference type="Proteomes" id="UP001519460">
    <property type="component" value="Unassembled WGS sequence"/>
</dbReference>
<comment type="caution">
    <text evidence="1">The sequence shown here is derived from an EMBL/GenBank/DDBJ whole genome shotgun (WGS) entry which is preliminary data.</text>
</comment>